<keyword evidence="1" id="KW-0001">2Fe-2S</keyword>
<feature type="signal peptide" evidence="5">
    <location>
        <begin position="1"/>
        <end position="19"/>
    </location>
</feature>
<dbReference type="Gene3D" id="2.102.10.10">
    <property type="entry name" value="Rieske [2Fe-2S] iron-sulphur domain"/>
    <property type="match status" value="1"/>
</dbReference>
<evidence type="ECO:0000256" key="1">
    <source>
        <dbReference type="ARBA" id="ARBA00022714"/>
    </source>
</evidence>
<organism evidence="7 8">
    <name type="scientific">Rhodonellum ikkaensis</name>
    <dbReference type="NCBI Taxonomy" id="336829"/>
    <lineage>
        <taxon>Bacteria</taxon>
        <taxon>Pseudomonadati</taxon>
        <taxon>Bacteroidota</taxon>
        <taxon>Cytophagia</taxon>
        <taxon>Cytophagales</taxon>
        <taxon>Cytophagaceae</taxon>
        <taxon>Rhodonellum</taxon>
    </lineage>
</organism>
<evidence type="ECO:0000256" key="4">
    <source>
        <dbReference type="ARBA" id="ARBA00023014"/>
    </source>
</evidence>
<dbReference type="Pfam" id="PF00355">
    <property type="entry name" value="Rieske"/>
    <property type="match status" value="1"/>
</dbReference>
<dbReference type="InterPro" id="IPR017941">
    <property type="entry name" value="Rieske_2Fe-2S"/>
</dbReference>
<feature type="chain" id="PRO_5046489292" evidence="5">
    <location>
        <begin position="20"/>
        <end position="140"/>
    </location>
</feature>
<keyword evidence="3" id="KW-0408">Iron</keyword>
<evidence type="ECO:0000313" key="7">
    <source>
        <dbReference type="EMBL" id="SDZ39352.1"/>
    </source>
</evidence>
<accession>A0A1H3SMZ6</accession>
<gene>
    <name evidence="7" type="ORF">SAMN05444412_112111</name>
</gene>
<dbReference type="EMBL" id="FNQC01000012">
    <property type="protein sequence ID" value="SDZ39352.1"/>
    <property type="molecule type" value="Genomic_DNA"/>
</dbReference>
<evidence type="ECO:0000259" key="6">
    <source>
        <dbReference type="PROSITE" id="PS51296"/>
    </source>
</evidence>
<keyword evidence="2" id="KW-0479">Metal-binding</keyword>
<comment type="caution">
    <text evidence="7">The sequence shown here is derived from an EMBL/GenBank/DDBJ whole genome shotgun (WGS) entry which is preliminary data.</text>
</comment>
<dbReference type="InterPro" id="IPR036922">
    <property type="entry name" value="Rieske_2Fe-2S_sf"/>
</dbReference>
<keyword evidence="8" id="KW-1185">Reference proteome</keyword>
<keyword evidence="5" id="KW-0732">Signal</keyword>
<dbReference type="RefSeq" id="WP_019599004.1">
    <property type="nucleotide sequence ID" value="NZ_FNQC01000012.1"/>
</dbReference>
<feature type="domain" description="Rieske" evidence="6">
    <location>
        <begin position="40"/>
        <end position="135"/>
    </location>
</feature>
<evidence type="ECO:0000256" key="3">
    <source>
        <dbReference type="ARBA" id="ARBA00023004"/>
    </source>
</evidence>
<name>A0A1H3SMZ6_9BACT</name>
<protein>
    <submittedName>
        <fullName evidence="7">Rieske [2Fe-2S] domain-containing protein</fullName>
    </submittedName>
</protein>
<keyword evidence="4" id="KW-0411">Iron-sulfur</keyword>
<reference evidence="7 8" key="1">
    <citation type="submission" date="2016-10" db="EMBL/GenBank/DDBJ databases">
        <authorList>
            <person name="Varghese N."/>
            <person name="Submissions S."/>
        </authorList>
    </citation>
    <scope>NUCLEOTIDE SEQUENCE [LARGE SCALE GENOMIC DNA]</scope>
    <source>
        <strain evidence="7 8">DSM 17997</strain>
    </source>
</reference>
<proteinExistence type="predicted"/>
<evidence type="ECO:0000256" key="2">
    <source>
        <dbReference type="ARBA" id="ARBA00022723"/>
    </source>
</evidence>
<evidence type="ECO:0000313" key="8">
    <source>
        <dbReference type="Proteomes" id="UP000199663"/>
    </source>
</evidence>
<dbReference type="SUPFAM" id="SSF50022">
    <property type="entry name" value="ISP domain"/>
    <property type="match status" value="1"/>
</dbReference>
<sequence>MDRRLFLSRLGAGAGVALAVTCLGSCMGGAEPDPSGVPVDFTLDLNQSPNLQSKGGFMVISNVLVARTVQGEYVAATVICSHEQQKKVVYDKAGNNFHCTAHDARFDVNGGGLNAKGSKNLTVYHTALSGSTLRVFSTSL</sequence>
<dbReference type="PROSITE" id="PS51296">
    <property type="entry name" value="RIESKE"/>
    <property type="match status" value="1"/>
</dbReference>
<evidence type="ECO:0000256" key="5">
    <source>
        <dbReference type="SAM" id="SignalP"/>
    </source>
</evidence>
<dbReference type="Proteomes" id="UP000199663">
    <property type="component" value="Unassembled WGS sequence"/>
</dbReference>